<dbReference type="PROSITE" id="PS50895">
    <property type="entry name" value="SURF1"/>
    <property type="match status" value="1"/>
</dbReference>
<comment type="similarity">
    <text evidence="1">Belongs to the SURF1 family.</text>
</comment>
<reference evidence="2 3" key="1">
    <citation type="journal article" date="2014" name="Genome Announc.">
        <title>Draft Genome Sequence of the Agar-Degrading Bacterium Catenovulum sp. Strain DS-2, Isolated from Intestines of Haliotis diversicolor.</title>
        <authorList>
            <person name="Shan D."/>
            <person name="Li X."/>
            <person name="Gu Z."/>
            <person name="Wei G."/>
            <person name="Gao Z."/>
            <person name="Shao Z."/>
        </authorList>
    </citation>
    <scope>NUCLEOTIDE SEQUENCE [LARGE SCALE GENOMIC DNA]</scope>
    <source>
        <strain evidence="2 3">DS-2</strain>
    </source>
</reference>
<keyword evidence="1" id="KW-0472">Membrane</keyword>
<sequence>MKIAANLHLHVRPLVILIWSVSTTLLISLGVWQLNRADEKEHILHSLNSQPLIESVGGDYLQQLSGSEFYPHQVKVKGYFSADDLWVLDNQVYQHQLGGRLVKPFILPEGDVQQVIFVDFGWLAYTDERIPNPSDFAVWASQLATANKLVEIKLYVQNLNNNLFKSNLVEQRSGWQFVGQLSTQLIQNTAKTQVLPILGILDEESPYALLTERPLINMPPAKHTAYAVQWFLLAIALNLIILIKAVSWKKQTIFN</sequence>
<dbReference type="AlphaFoldDB" id="W7Q9P3"/>
<feature type="transmembrane region" description="Helical" evidence="1">
    <location>
        <begin position="12"/>
        <end position="32"/>
    </location>
</feature>
<keyword evidence="3" id="KW-1185">Reference proteome</keyword>
<protein>
    <recommendedName>
        <fullName evidence="1">SURF1-like protein</fullName>
    </recommendedName>
</protein>
<organism evidence="2 3">
    <name type="scientific">Catenovulum agarivorans DS-2</name>
    <dbReference type="NCBI Taxonomy" id="1328313"/>
    <lineage>
        <taxon>Bacteria</taxon>
        <taxon>Pseudomonadati</taxon>
        <taxon>Pseudomonadota</taxon>
        <taxon>Gammaproteobacteria</taxon>
        <taxon>Alteromonadales</taxon>
        <taxon>Alteromonadaceae</taxon>
        <taxon>Catenovulum</taxon>
    </lineage>
</organism>
<dbReference type="PATRIC" id="fig|1328313.3.peg.3296"/>
<comment type="caution">
    <text evidence="2">The sequence shown here is derived from an EMBL/GenBank/DDBJ whole genome shotgun (WGS) entry which is preliminary data.</text>
</comment>
<keyword evidence="1" id="KW-0812">Transmembrane</keyword>
<accession>W7Q9P3</accession>
<gene>
    <name evidence="2" type="ORF">DS2_16129</name>
</gene>
<dbReference type="Pfam" id="PF02104">
    <property type="entry name" value="SURF1"/>
    <property type="match status" value="1"/>
</dbReference>
<proteinExistence type="inferred from homology"/>
<dbReference type="InterPro" id="IPR002994">
    <property type="entry name" value="Surf1/Shy1"/>
</dbReference>
<evidence type="ECO:0000313" key="3">
    <source>
        <dbReference type="Proteomes" id="UP000019276"/>
    </source>
</evidence>
<dbReference type="STRING" id="1328313.DS2_16129"/>
<dbReference type="EMBL" id="ARZY01000039">
    <property type="protein sequence ID" value="EWH08696.1"/>
    <property type="molecule type" value="Genomic_DNA"/>
</dbReference>
<keyword evidence="1" id="KW-1133">Transmembrane helix</keyword>
<dbReference type="RefSeq" id="WP_035015921.1">
    <property type="nucleotide sequence ID" value="NZ_ARZY01000039.1"/>
</dbReference>
<dbReference type="CDD" id="cd06662">
    <property type="entry name" value="SURF1"/>
    <property type="match status" value="1"/>
</dbReference>
<dbReference type="OrthoDB" id="9789940at2"/>
<dbReference type="eggNOG" id="COG3346">
    <property type="taxonomic scope" value="Bacteria"/>
</dbReference>
<evidence type="ECO:0000256" key="1">
    <source>
        <dbReference type="RuleBase" id="RU363076"/>
    </source>
</evidence>
<comment type="subcellular location">
    <subcellularLocation>
        <location evidence="1">Cell membrane</location>
        <topology evidence="1">Multi-pass membrane protein</topology>
    </subcellularLocation>
</comment>
<feature type="transmembrane region" description="Helical" evidence="1">
    <location>
        <begin position="227"/>
        <end position="246"/>
    </location>
</feature>
<dbReference type="GO" id="GO:0005886">
    <property type="term" value="C:plasma membrane"/>
    <property type="evidence" value="ECO:0007669"/>
    <property type="project" value="UniProtKB-SubCell"/>
</dbReference>
<evidence type="ECO:0000313" key="2">
    <source>
        <dbReference type="EMBL" id="EWH08696.1"/>
    </source>
</evidence>
<keyword evidence="1" id="KW-1003">Cell membrane</keyword>
<dbReference type="Proteomes" id="UP000019276">
    <property type="component" value="Unassembled WGS sequence"/>
</dbReference>
<name>W7Q9P3_9ALTE</name>